<feature type="domain" description="Fibronectin type-III" evidence="6">
    <location>
        <begin position="664"/>
        <end position="762"/>
    </location>
</feature>
<dbReference type="PROSITE" id="PS50853">
    <property type="entry name" value="FN3"/>
    <property type="match status" value="1"/>
</dbReference>
<evidence type="ECO:0000256" key="1">
    <source>
        <dbReference type="ARBA" id="ARBA00004167"/>
    </source>
</evidence>
<dbReference type="Gene3D" id="2.60.40.10">
    <property type="entry name" value="Immunoglobulins"/>
    <property type="match status" value="1"/>
</dbReference>
<evidence type="ECO:0000259" key="5">
    <source>
        <dbReference type="PROSITE" id="PS50011"/>
    </source>
</evidence>
<dbReference type="CDD" id="cd00192">
    <property type="entry name" value="PTKc"/>
    <property type="match status" value="1"/>
</dbReference>
<dbReference type="PROSITE" id="PS50011">
    <property type="entry name" value="PROTEIN_KINASE_DOM"/>
    <property type="match status" value="1"/>
</dbReference>
<gene>
    <name evidence="7" type="ORF">MAR_006111</name>
</gene>
<dbReference type="CDD" id="cd00063">
    <property type="entry name" value="FN3"/>
    <property type="match status" value="1"/>
</dbReference>
<keyword evidence="3" id="KW-0472">Membrane</keyword>
<dbReference type="PRINTS" id="PR00109">
    <property type="entry name" value="TYRKINASE"/>
</dbReference>
<feature type="signal peptide" evidence="4">
    <location>
        <begin position="1"/>
        <end position="22"/>
    </location>
</feature>
<dbReference type="SUPFAM" id="SSF56112">
    <property type="entry name" value="Protein kinase-like (PK-like)"/>
    <property type="match status" value="1"/>
</dbReference>
<dbReference type="InterPro" id="IPR050122">
    <property type="entry name" value="RTK"/>
</dbReference>
<feature type="transmembrane region" description="Helical" evidence="3">
    <location>
        <begin position="771"/>
        <end position="793"/>
    </location>
</feature>
<protein>
    <submittedName>
        <fullName evidence="7">FER-like protein</fullName>
    </submittedName>
</protein>
<feature type="domain" description="Protein kinase" evidence="5">
    <location>
        <begin position="868"/>
        <end position="1131"/>
    </location>
</feature>
<keyword evidence="2" id="KW-0325">Glycoprotein</keyword>
<dbReference type="InterPro" id="IPR011009">
    <property type="entry name" value="Kinase-like_dom_sf"/>
</dbReference>
<dbReference type="InterPro" id="IPR001245">
    <property type="entry name" value="Ser-Thr/Tyr_kinase_cat_dom"/>
</dbReference>
<dbReference type="Gene3D" id="1.10.510.10">
    <property type="entry name" value="Transferase(Phosphotransferase) domain 1"/>
    <property type="match status" value="1"/>
</dbReference>
<evidence type="ECO:0000313" key="7">
    <source>
        <dbReference type="EMBL" id="WAQ93640.1"/>
    </source>
</evidence>
<keyword evidence="8" id="KW-1185">Reference proteome</keyword>
<dbReference type="PANTHER" id="PTHR24416:SF600">
    <property type="entry name" value="PDGF- AND VEGF-RECEPTOR RELATED, ISOFORM J"/>
    <property type="match status" value="1"/>
</dbReference>
<evidence type="ECO:0000256" key="3">
    <source>
        <dbReference type="SAM" id="Phobius"/>
    </source>
</evidence>
<dbReference type="EMBL" id="CP111012">
    <property type="protein sequence ID" value="WAQ93640.1"/>
    <property type="molecule type" value="Genomic_DNA"/>
</dbReference>
<evidence type="ECO:0000313" key="8">
    <source>
        <dbReference type="Proteomes" id="UP001164746"/>
    </source>
</evidence>
<feature type="chain" id="PRO_5046329920" evidence="4">
    <location>
        <begin position="23"/>
        <end position="1144"/>
    </location>
</feature>
<proteinExistence type="predicted"/>
<dbReference type="InterPro" id="IPR036116">
    <property type="entry name" value="FN3_sf"/>
</dbReference>
<dbReference type="Pfam" id="PF07714">
    <property type="entry name" value="PK_Tyr_Ser-Thr"/>
    <property type="match status" value="1"/>
</dbReference>
<comment type="subcellular location">
    <subcellularLocation>
        <location evidence="1">Membrane</location>
        <topology evidence="1">Single-pass membrane protein</topology>
    </subcellularLocation>
</comment>
<dbReference type="PANTHER" id="PTHR24416">
    <property type="entry name" value="TYROSINE-PROTEIN KINASE RECEPTOR"/>
    <property type="match status" value="1"/>
</dbReference>
<dbReference type="Proteomes" id="UP001164746">
    <property type="component" value="Chromosome 1"/>
</dbReference>
<reference evidence="7" key="1">
    <citation type="submission" date="2022-11" db="EMBL/GenBank/DDBJ databases">
        <title>Centuries of genome instability and evolution in soft-shell clam transmissible cancer (bioRxiv).</title>
        <authorList>
            <person name="Hart S.F.M."/>
            <person name="Yonemitsu M.A."/>
            <person name="Giersch R.M."/>
            <person name="Beal B.F."/>
            <person name="Arriagada G."/>
            <person name="Davis B.W."/>
            <person name="Ostrander E.A."/>
            <person name="Goff S.P."/>
            <person name="Metzger M.J."/>
        </authorList>
    </citation>
    <scope>NUCLEOTIDE SEQUENCE</scope>
    <source>
        <strain evidence="7">MELC-2E11</strain>
        <tissue evidence="7">Siphon/mantle</tissue>
    </source>
</reference>
<keyword evidence="3" id="KW-1133">Transmembrane helix</keyword>
<keyword evidence="3" id="KW-0812">Transmembrane</keyword>
<keyword evidence="4" id="KW-0732">Signal</keyword>
<dbReference type="InterPro" id="IPR013783">
    <property type="entry name" value="Ig-like_fold"/>
</dbReference>
<dbReference type="PROSITE" id="PS51257">
    <property type="entry name" value="PROKAR_LIPOPROTEIN"/>
    <property type="match status" value="1"/>
</dbReference>
<sequence length="1144" mass="129542">MMRGMCFGLVVFAALAVTFVTSQSWSGCPAYSYYRRAVYGYIYWCKAEEFRPEIVQSNVTLAHIRRSDNETQYMFTVVGKDENDFTLVWSNQKRFNNLRFEFDTLIDISEIPERPNYVHDAKIGIVASSIEASVSKIPRDGGVNRYIASNKTYNCETGISEDNPAVEKDTCEINDENFATLIEHGDILLLKFRSRSGGFQKLINIDDQGKPYTTKHYNGLQGEEKLEFRFDFVVPEHCSLDSGSCPSKPLHIDDEFTNSNIQARWSGWTDAMSGMWQYYIEVFKLAPNRDERLVEVTPIDPVYKETLNHTKGEMISSYRPEEPGMYSVLLKVSDMANNSRIARRFVLYDDTSVISLSNETDKKLYISSAVEETGYAWQTSSNSEDNSVTVNVRWDGHFANKLHEDGKFLAEIEKYPIQFKDIEDDGILMSLKFVADTLDDDEGERTREAITNYHGIIKFEVAYVQSPSEEVPTTGWTVIPLQESISTQRILEDGDRLRVWVRATDVMGNTNTDSTFMRIDGSPPFISSGNGSEHQVVLNIEGEEFKHASRASFLASDLQSGVHKIEIKLTVKSPGKEDMVTYRNFTEARRGNDITDPRCIGFDKIGMCLLPSQIVEIDNCWLTVSKEDLETASGELELTAYNQAMLTATTKFDMGPLTKLQDSGPTNMRIENKSPTGFRLAWDLPESESCYGAADIVIILTHKGPTGEIQIKSFETPSTATYFDFLGLNPEVEYNLGLQIKAEGGTAQAFGQDLSVVTSKEESPGGVSTGAVVGIILGILVLCVLVIVVLFFLTRRGIIDVQPQRKMGEIRRAVTKRVRQSRMFAPETQGQSHENKAYAYDNRQSELYLYGGMDFNSSSKGYISRDQITFDVLLKSGHFANIYRARYNGQNVVAKTLKENFTKDDELLMKAKINFSSDRVGDHPNVIKFIGAVVDDTTMGPMIINEFCENGTLRDYLEKNKSNMTVEMQENLFRFGLDIVKGMEFLATRGVTHRRLAARNILLNYLNEVKIAGFGPQTAGEEDGGDSESGKKERIPIKWMAPECMTSTKKANERSDVWSYAVVLWEIFSLGETPYTGKSRDLPQRLKRGERLGKPELCDDTWYKVMKHCWEFDPKKRPRFAEVREQLDTLFVNAPGDDFYYYKR</sequence>
<accession>A0ABY7DBB0</accession>
<evidence type="ECO:0000256" key="4">
    <source>
        <dbReference type="SAM" id="SignalP"/>
    </source>
</evidence>
<name>A0ABY7DBB0_MYAAR</name>
<dbReference type="InterPro" id="IPR000719">
    <property type="entry name" value="Prot_kinase_dom"/>
</dbReference>
<dbReference type="SUPFAM" id="SSF49265">
    <property type="entry name" value="Fibronectin type III"/>
    <property type="match status" value="1"/>
</dbReference>
<evidence type="ECO:0000256" key="2">
    <source>
        <dbReference type="ARBA" id="ARBA00023180"/>
    </source>
</evidence>
<dbReference type="InterPro" id="IPR003961">
    <property type="entry name" value="FN3_dom"/>
</dbReference>
<organism evidence="7 8">
    <name type="scientific">Mya arenaria</name>
    <name type="common">Soft-shell clam</name>
    <dbReference type="NCBI Taxonomy" id="6604"/>
    <lineage>
        <taxon>Eukaryota</taxon>
        <taxon>Metazoa</taxon>
        <taxon>Spiralia</taxon>
        <taxon>Lophotrochozoa</taxon>
        <taxon>Mollusca</taxon>
        <taxon>Bivalvia</taxon>
        <taxon>Autobranchia</taxon>
        <taxon>Heteroconchia</taxon>
        <taxon>Euheterodonta</taxon>
        <taxon>Imparidentia</taxon>
        <taxon>Neoheterodontei</taxon>
        <taxon>Myida</taxon>
        <taxon>Myoidea</taxon>
        <taxon>Myidae</taxon>
        <taxon>Mya</taxon>
    </lineage>
</organism>
<evidence type="ECO:0000259" key="6">
    <source>
        <dbReference type="PROSITE" id="PS50853"/>
    </source>
</evidence>